<protein>
    <submittedName>
        <fullName evidence="3">Acetyltransferase fucose-4-O-acetylase</fullName>
    </submittedName>
</protein>
<feature type="transmembrane region" description="Helical" evidence="1">
    <location>
        <begin position="84"/>
        <end position="100"/>
    </location>
</feature>
<dbReference type="InterPro" id="IPR052734">
    <property type="entry name" value="Nod_factor_acetyltransferase"/>
</dbReference>
<dbReference type="PANTHER" id="PTHR37312:SF1">
    <property type="entry name" value="MEMBRANE-BOUND ACYLTRANSFERASE YKRP-RELATED"/>
    <property type="match status" value="1"/>
</dbReference>
<feature type="transmembrane region" description="Helical" evidence="1">
    <location>
        <begin position="302"/>
        <end position="324"/>
    </location>
</feature>
<evidence type="ECO:0000259" key="2">
    <source>
        <dbReference type="Pfam" id="PF01757"/>
    </source>
</evidence>
<dbReference type="RefSeq" id="WP_284293771.1">
    <property type="nucleotide sequence ID" value="NZ_BSUK01000001.1"/>
</dbReference>
<name>A0ABQ6I2X4_9MICO</name>
<keyword evidence="1" id="KW-0472">Membrane</keyword>
<feature type="transmembrane region" description="Helical" evidence="1">
    <location>
        <begin position="54"/>
        <end position="72"/>
    </location>
</feature>
<dbReference type="InterPro" id="IPR002656">
    <property type="entry name" value="Acyl_transf_3_dom"/>
</dbReference>
<feature type="transmembrane region" description="Helical" evidence="1">
    <location>
        <begin position="141"/>
        <end position="158"/>
    </location>
</feature>
<dbReference type="EMBL" id="BSUK01000001">
    <property type="protein sequence ID" value="GMA25119.1"/>
    <property type="molecule type" value="Genomic_DNA"/>
</dbReference>
<accession>A0ABQ6I2X4</accession>
<dbReference type="Proteomes" id="UP001157091">
    <property type="component" value="Unassembled WGS sequence"/>
</dbReference>
<evidence type="ECO:0000256" key="1">
    <source>
        <dbReference type="SAM" id="Phobius"/>
    </source>
</evidence>
<feature type="transmembrane region" description="Helical" evidence="1">
    <location>
        <begin position="236"/>
        <end position="261"/>
    </location>
</feature>
<comment type="caution">
    <text evidence="3">The sequence shown here is derived from an EMBL/GenBank/DDBJ whole genome shotgun (WGS) entry which is preliminary data.</text>
</comment>
<feature type="transmembrane region" description="Helical" evidence="1">
    <location>
        <begin position="112"/>
        <end position="134"/>
    </location>
</feature>
<evidence type="ECO:0000313" key="3">
    <source>
        <dbReference type="EMBL" id="GMA25119.1"/>
    </source>
</evidence>
<dbReference type="Pfam" id="PF01757">
    <property type="entry name" value="Acyl_transf_3"/>
    <property type="match status" value="1"/>
</dbReference>
<organism evidence="3 4">
    <name type="scientific">Luteimicrobium album</name>
    <dbReference type="NCBI Taxonomy" id="1054550"/>
    <lineage>
        <taxon>Bacteria</taxon>
        <taxon>Bacillati</taxon>
        <taxon>Actinomycetota</taxon>
        <taxon>Actinomycetes</taxon>
        <taxon>Micrococcales</taxon>
        <taxon>Luteimicrobium</taxon>
    </lineage>
</organism>
<sequence length="349" mass="38355">MTASNLETAIVGSTARPAKQRDPWFDNARAILIALVIVGHLVEEMSQRSADALYTWIYAFHMPAFVLVSGYLSKSFTASPRQSRALVATLLVPYVVFRAIHELERYWVTGSYSLKLFVPSFALWFLLALAVWRLLTPVLKVLRYPALFAVVLFVLAPFDQSLGSTFSLGRVFGLLPYFVVGLVLEHRHLRLLSGTVVRWAGAVVLAAGFAVAWVVAPVVRRGDLYLRGSYHSLSEGWISGPAHHLVVLIGGLVGSAAILAITPRGSHWFAVVGRNSLTVYLLQAALIFPLKLNGTLHGDWDWYVTAAAVVAGFTGAALLGSPWVERATRWLVRPPTGWLFAREKAPQPV</sequence>
<keyword evidence="1" id="KW-1133">Transmembrane helix</keyword>
<keyword evidence="1" id="KW-0812">Transmembrane</keyword>
<gene>
    <name evidence="3" type="ORF">GCM10025864_28780</name>
</gene>
<reference evidence="4" key="1">
    <citation type="journal article" date="2019" name="Int. J. Syst. Evol. Microbiol.">
        <title>The Global Catalogue of Microorganisms (GCM) 10K type strain sequencing project: providing services to taxonomists for standard genome sequencing and annotation.</title>
        <authorList>
            <consortium name="The Broad Institute Genomics Platform"/>
            <consortium name="The Broad Institute Genome Sequencing Center for Infectious Disease"/>
            <person name="Wu L."/>
            <person name="Ma J."/>
        </authorList>
    </citation>
    <scope>NUCLEOTIDE SEQUENCE [LARGE SCALE GENOMIC DNA]</scope>
    <source>
        <strain evidence="4">NBRC 106348</strain>
    </source>
</reference>
<feature type="transmembrane region" description="Helical" evidence="1">
    <location>
        <begin position="268"/>
        <end position="290"/>
    </location>
</feature>
<proteinExistence type="predicted"/>
<evidence type="ECO:0000313" key="4">
    <source>
        <dbReference type="Proteomes" id="UP001157091"/>
    </source>
</evidence>
<feature type="transmembrane region" description="Helical" evidence="1">
    <location>
        <begin position="196"/>
        <end position="216"/>
    </location>
</feature>
<feature type="transmembrane region" description="Helical" evidence="1">
    <location>
        <begin position="24"/>
        <end position="42"/>
    </location>
</feature>
<keyword evidence="4" id="KW-1185">Reference proteome</keyword>
<feature type="transmembrane region" description="Helical" evidence="1">
    <location>
        <begin position="164"/>
        <end position="184"/>
    </location>
</feature>
<dbReference type="PANTHER" id="PTHR37312">
    <property type="entry name" value="MEMBRANE-BOUND ACYLTRANSFERASE YKRP-RELATED"/>
    <property type="match status" value="1"/>
</dbReference>
<feature type="domain" description="Acyltransferase 3" evidence="2">
    <location>
        <begin position="23"/>
        <end position="319"/>
    </location>
</feature>